<dbReference type="PANTHER" id="PTHR32347">
    <property type="entry name" value="EFFLUX SYSTEM COMPONENT YKNX-RELATED"/>
    <property type="match status" value="1"/>
</dbReference>
<dbReference type="PANTHER" id="PTHR32347:SF14">
    <property type="entry name" value="EFFLUX SYSTEM COMPONENT YKNX-RELATED"/>
    <property type="match status" value="1"/>
</dbReference>
<protein>
    <submittedName>
        <fullName evidence="6">Secretion protein HlyD</fullName>
    </submittedName>
</protein>
<dbReference type="Proteomes" id="UP000034406">
    <property type="component" value="Unassembled WGS sequence"/>
</dbReference>
<comment type="subcellular location">
    <subcellularLocation>
        <location evidence="1">Cell envelope</location>
    </subcellularLocation>
</comment>
<feature type="transmembrane region" description="Helical" evidence="4">
    <location>
        <begin position="7"/>
        <end position="24"/>
    </location>
</feature>
<evidence type="ECO:0000259" key="5">
    <source>
        <dbReference type="Pfam" id="PF25990"/>
    </source>
</evidence>
<keyword evidence="4" id="KW-1133">Transmembrane helix</keyword>
<evidence type="ECO:0000256" key="1">
    <source>
        <dbReference type="ARBA" id="ARBA00004196"/>
    </source>
</evidence>
<evidence type="ECO:0000256" key="2">
    <source>
        <dbReference type="ARBA" id="ARBA00023054"/>
    </source>
</evidence>
<evidence type="ECO:0000313" key="6">
    <source>
        <dbReference type="EMBL" id="KKQ70511.1"/>
    </source>
</evidence>
<dbReference type="Pfam" id="PF25990">
    <property type="entry name" value="Beta-barrel_YknX"/>
    <property type="match status" value="1"/>
</dbReference>
<evidence type="ECO:0000313" key="7">
    <source>
        <dbReference type="Proteomes" id="UP000034406"/>
    </source>
</evidence>
<dbReference type="STRING" id="1618490.US90_C0006G0064"/>
<feature type="domain" description="YknX-like beta-barrel" evidence="5">
    <location>
        <begin position="273"/>
        <end position="346"/>
    </location>
</feature>
<keyword evidence="2" id="KW-0175">Coiled coil</keyword>
<evidence type="ECO:0000256" key="4">
    <source>
        <dbReference type="SAM" id="Phobius"/>
    </source>
</evidence>
<dbReference type="Gene3D" id="2.40.50.100">
    <property type="match status" value="1"/>
</dbReference>
<feature type="compositionally biased region" description="Low complexity" evidence="3">
    <location>
        <begin position="243"/>
        <end position="260"/>
    </location>
</feature>
<dbReference type="InterPro" id="IPR050465">
    <property type="entry name" value="UPF0194_transport"/>
</dbReference>
<keyword evidence="4" id="KW-0472">Membrane</keyword>
<keyword evidence="4" id="KW-0812">Transmembrane</keyword>
<feature type="region of interest" description="Disordered" evidence="3">
    <location>
        <begin position="243"/>
        <end position="263"/>
    </location>
</feature>
<dbReference type="Gene3D" id="2.40.30.170">
    <property type="match status" value="1"/>
</dbReference>
<accession>A0A0G0N065</accession>
<dbReference type="EMBL" id="LBUT01000006">
    <property type="protein sequence ID" value="KKQ70511.1"/>
    <property type="molecule type" value="Genomic_DNA"/>
</dbReference>
<name>A0A0G0N065_9BACT</name>
<dbReference type="AlphaFoldDB" id="A0A0G0N065"/>
<reference evidence="6 7" key="1">
    <citation type="journal article" date="2015" name="Nature">
        <title>rRNA introns, odd ribosomes, and small enigmatic genomes across a large radiation of phyla.</title>
        <authorList>
            <person name="Brown C.T."/>
            <person name="Hug L.A."/>
            <person name="Thomas B.C."/>
            <person name="Sharon I."/>
            <person name="Castelle C.J."/>
            <person name="Singh A."/>
            <person name="Wilkins M.J."/>
            <person name="Williams K.H."/>
            <person name="Banfield J.F."/>
        </authorList>
    </citation>
    <scope>NUCLEOTIDE SEQUENCE [LARGE SCALE GENOMIC DNA]</scope>
</reference>
<dbReference type="InterPro" id="IPR058636">
    <property type="entry name" value="Beta-barrel_YknX"/>
</dbReference>
<evidence type="ECO:0000256" key="3">
    <source>
        <dbReference type="SAM" id="MobiDB-lite"/>
    </source>
</evidence>
<sequence>MKLNKKVKITLIVLGISIFGLFIFNKIKSDQNNKTQFKTGTAEKASLITTISASGTITSGSTTYITTGAIGTVNRVYVKNGDTVVKRQKLAELTLDDEAKETQTIAWSNYLNTLENVKTAQANRTAADIQMWKDRQAVLDAQAEYDNMKSGGWNPDTNAEYTYNEKAIVEKTLQLAKETFTTDEMKYNNSSVDISLANSKLSAALRSYQQVSSTIYAPVSGVLSNLILAEGVVLSDSSNSSITVSTGSDSSSNSQTVTSQNVGAIKNPGGQYQATLNLTEVDVTKIKSGQKVTLTMDAFPDHTLTGTVLAVNTSGNVNSNVTTYSVNVLLDNTDLDIYTNMAVSATIIVSVKDDVIVIPSTAIKTVNNISTVQILKDGIATSVEVLMKVMLLLLRLSTLLQPANQPVPEVIQAHFSEAVIWAAES</sequence>
<gene>
    <name evidence="6" type="ORF">US90_C0006G0064</name>
</gene>
<proteinExistence type="predicted"/>
<organism evidence="6 7">
    <name type="scientific">Candidatus Shapirobacteria bacterium GW2011_GWE2_38_30</name>
    <dbReference type="NCBI Taxonomy" id="1618490"/>
    <lineage>
        <taxon>Bacteria</taxon>
        <taxon>Candidatus Shapironibacteriota</taxon>
    </lineage>
</organism>
<dbReference type="GO" id="GO:0030313">
    <property type="term" value="C:cell envelope"/>
    <property type="evidence" value="ECO:0007669"/>
    <property type="project" value="UniProtKB-SubCell"/>
</dbReference>
<comment type="caution">
    <text evidence="6">The sequence shown here is derived from an EMBL/GenBank/DDBJ whole genome shotgun (WGS) entry which is preliminary data.</text>
</comment>